<dbReference type="OrthoDB" id="1910053at2759"/>
<evidence type="ECO:0000256" key="1">
    <source>
        <dbReference type="ARBA" id="ARBA00004123"/>
    </source>
</evidence>
<dbReference type="Gene3D" id="1.10.10.60">
    <property type="entry name" value="Homeodomain-like"/>
    <property type="match status" value="1"/>
</dbReference>
<feature type="compositionally biased region" description="Polar residues" evidence="10">
    <location>
        <begin position="88"/>
        <end position="98"/>
    </location>
</feature>
<keyword evidence="3" id="KW-0863">Zinc-finger</keyword>
<dbReference type="NCBIfam" id="TIGR01566">
    <property type="entry name" value="ZF_HD_prot_N"/>
    <property type="match status" value="1"/>
</dbReference>
<evidence type="ECO:0000313" key="12">
    <source>
        <dbReference type="EMBL" id="KAJ8439749.1"/>
    </source>
</evidence>
<dbReference type="Pfam" id="PF04770">
    <property type="entry name" value="ZF-HD_dimer"/>
    <property type="match status" value="1"/>
</dbReference>
<keyword evidence="2" id="KW-0479">Metal-binding</keyword>
<comment type="subcellular location">
    <subcellularLocation>
        <location evidence="1">Nucleus</location>
    </subcellularLocation>
</comment>
<accession>A0A9Q1KB75</accession>
<name>A0A9Q1KB75_9CARY</name>
<feature type="region of interest" description="Disordered" evidence="10">
    <location>
        <begin position="88"/>
        <end position="133"/>
    </location>
</feature>
<dbReference type="PANTHER" id="PTHR31948">
    <property type="entry name" value="ZINC-FINGER HOMEODOMAIN PROTEIN 2"/>
    <property type="match status" value="1"/>
</dbReference>
<dbReference type="GO" id="GO:0050793">
    <property type="term" value="P:regulation of developmental process"/>
    <property type="evidence" value="ECO:0007669"/>
    <property type="project" value="TreeGrafter"/>
</dbReference>
<keyword evidence="6" id="KW-0238">DNA-binding</keyword>
<dbReference type="PANTHER" id="PTHR31948:SF119">
    <property type="entry name" value="ZINC-FINGER HOMEODOMAIN PROTEIN 6-LIKE"/>
    <property type="match status" value="1"/>
</dbReference>
<protein>
    <recommendedName>
        <fullName evidence="11">ZF-HD dimerization-type domain-containing protein</fullName>
    </recommendedName>
</protein>
<sequence length="200" mass="22304">MIRYRECQRNHAAHLGGHVLDGCGEFMPAGEDGTPEALKCAACNCHRNFHRREANGVTTTTLTPRLLPRPPLTTANCYVSLTSTTPNLIKPQKNPTISPRTLTPHHHHQPPRPPLMGPLGGGAATESSSEDRAGNFPAAAEEYYGVSKKRFRTKFTAEQKGKMAEFAERIGWRIWKQTEGEVQRFCEEVGIKRQVFKVID</sequence>
<feature type="domain" description="ZF-HD dimerization-type" evidence="11">
    <location>
        <begin position="4"/>
        <end position="53"/>
    </location>
</feature>
<evidence type="ECO:0000256" key="4">
    <source>
        <dbReference type="ARBA" id="ARBA00022833"/>
    </source>
</evidence>
<dbReference type="GO" id="GO:0003700">
    <property type="term" value="F:DNA-binding transcription factor activity"/>
    <property type="evidence" value="ECO:0007669"/>
    <property type="project" value="TreeGrafter"/>
</dbReference>
<evidence type="ECO:0000256" key="10">
    <source>
        <dbReference type="SAM" id="MobiDB-lite"/>
    </source>
</evidence>
<evidence type="ECO:0000256" key="3">
    <source>
        <dbReference type="ARBA" id="ARBA00022771"/>
    </source>
</evidence>
<gene>
    <name evidence="12" type="ORF">Cgig2_009573</name>
</gene>
<evidence type="ECO:0000256" key="7">
    <source>
        <dbReference type="ARBA" id="ARBA00023155"/>
    </source>
</evidence>
<keyword evidence="13" id="KW-1185">Reference proteome</keyword>
<proteinExistence type="predicted"/>
<evidence type="ECO:0000256" key="6">
    <source>
        <dbReference type="ARBA" id="ARBA00023125"/>
    </source>
</evidence>
<keyword evidence="5" id="KW-0805">Transcription regulation</keyword>
<dbReference type="InterPro" id="IPR009057">
    <property type="entry name" value="Homeodomain-like_sf"/>
</dbReference>
<dbReference type="Proteomes" id="UP001153076">
    <property type="component" value="Unassembled WGS sequence"/>
</dbReference>
<dbReference type="PROSITE" id="PS51523">
    <property type="entry name" value="ZF_HD_DIMER"/>
    <property type="match status" value="1"/>
</dbReference>
<dbReference type="InterPro" id="IPR006455">
    <property type="entry name" value="Homeodomain_ZF_HD"/>
</dbReference>
<reference evidence="12" key="1">
    <citation type="submission" date="2022-04" db="EMBL/GenBank/DDBJ databases">
        <title>Carnegiea gigantea Genome sequencing and assembly v2.</title>
        <authorList>
            <person name="Copetti D."/>
            <person name="Sanderson M.J."/>
            <person name="Burquez A."/>
            <person name="Wojciechowski M.F."/>
        </authorList>
    </citation>
    <scope>NUCLEOTIDE SEQUENCE</scope>
    <source>
        <strain evidence="12">SGP5-SGP5p</strain>
        <tissue evidence="12">Aerial part</tissue>
    </source>
</reference>
<dbReference type="AlphaFoldDB" id="A0A9Q1KB75"/>
<keyword evidence="7" id="KW-0371">Homeobox</keyword>
<comment type="caution">
    <text evidence="12">The sequence shown here is derived from an EMBL/GenBank/DDBJ whole genome shotgun (WGS) entry which is preliminary data.</text>
</comment>
<dbReference type="GO" id="GO:0005634">
    <property type="term" value="C:nucleus"/>
    <property type="evidence" value="ECO:0007669"/>
    <property type="project" value="UniProtKB-SubCell"/>
</dbReference>
<evidence type="ECO:0000313" key="13">
    <source>
        <dbReference type="Proteomes" id="UP001153076"/>
    </source>
</evidence>
<keyword evidence="8" id="KW-0804">Transcription</keyword>
<dbReference type="GO" id="GO:0008270">
    <property type="term" value="F:zinc ion binding"/>
    <property type="evidence" value="ECO:0007669"/>
    <property type="project" value="UniProtKB-KW"/>
</dbReference>
<dbReference type="EMBL" id="JAKOGI010000208">
    <property type="protein sequence ID" value="KAJ8439749.1"/>
    <property type="molecule type" value="Genomic_DNA"/>
</dbReference>
<evidence type="ECO:0000256" key="9">
    <source>
        <dbReference type="ARBA" id="ARBA00023242"/>
    </source>
</evidence>
<organism evidence="12 13">
    <name type="scientific">Carnegiea gigantea</name>
    <dbReference type="NCBI Taxonomy" id="171969"/>
    <lineage>
        <taxon>Eukaryota</taxon>
        <taxon>Viridiplantae</taxon>
        <taxon>Streptophyta</taxon>
        <taxon>Embryophyta</taxon>
        <taxon>Tracheophyta</taxon>
        <taxon>Spermatophyta</taxon>
        <taxon>Magnoliopsida</taxon>
        <taxon>eudicotyledons</taxon>
        <taxon>Gunneridae</taxon>
        <taxon>Pentapetalae</taxon>
        <taxon>Caryophyllales</taxon>
        <taxon>Cactineae</taxon>
        <taxon>Cactaceae</taxon>
        <taxon>Cactoideae</taxon>
        <taxon>Echinocereeae</taxon>
        <taxon>Carnegiea</taxon>
    </lineage>
</organism>
<evidence type="ECO:0000256" key="8">
    <source>
        <dbReference type="ARBA" id="ARBA00023163"/>
    </source>
</evidence>
<evidence type="ECO:0000256" key="5">
    <source>
        <dbReference type="ARBA" id="ARBA00023015"/>
    </source>
</evidence>
<dbReference type="NCBIfam" id="TIGR01565">
    <property type="entry name" value="homeo_ZF_HD"/>
    <property type="match status" value="1"/>
</dbReference>
<dbReference type="GO" id="GO:0000976">
    <property type="term" value="F:transcription cis-regulatory region binding"/>
    <property type="evidence" value="ECO:0007669"/>
    <property type="project" value="TreeGrafter"/>
</dbReference>
<keyword evidence="9" id="KW-0539">Nucleus</keyword>
<evidence type="ECO:0000259" key="11">
    <source>
        <dbReference type="PROSITE" id="PS51523"/>
    </source>
</evidence>
<dbReference type="InterPro" id="IPR006456">
    <property type="entry name" value="ZF_HD_homeobox_Cys/His_dimer"/>
</dbReference>
<evidence type="ECO:0000256" key="2">
    <source>
        <dbReference type="ARBA" id="ARBA00022723"/>
    </source>
</evidence>
<dbReference type="SUPFAM" id="SSF46689">
    <property type="entry name" value="Homeodomain-like"/>
    <property type="match status" value="1"/>
</dbReference>
<keyword evidence="4" id="KW-0862">Zinc</keyword>